<name>G2PGB2_STRV4</name>
<dbReference type="Proteomes" id="UP000008703">
    <property type="component" value="Chromosome"/>
</dbReference>
<dbReference type="HOGENOM" id="CLU_1085531_0_0_11"/>
<accession>G2PGB2</accession>
<keyword evidence="2" id="KW-1185">Reference proteome</keyword>
<dbReference type="EMBL" id="CP002994">
    <property type="protein sequence ID" value="AEM85491.1"/>
    <property type="molecule type" value="Genomic_DNA"/>
</dbReference>
<proteinExistence type="predicted"/>
<reference evidence="1" key="1">
    <citation type="submission" date="2011-08" db="EMBL/GenBank/DDBJ databases">
        <title>Complete sequence of chromosome of Streptomyces violaceusniger Tu 4113.</title>
        <authorList>
            <consortium name="US DOE Joint Genome Institute"/>
            <person name="Lucas S."/>
            <person name="Han J."/>
            <person name="Lapidus A."/>
            <person name="Cheng J.-F."/>
            <person name="Goodwin L."/>
            <person name="Pitluck S."/>
            <person name="Peters L."/>
            <person name="Ivanova N."/>
            <person name="Daligault H."/>
            <person name="Detter J.C."/>
            <person name="Han C."/>
            <person name="Tapia R."/>
            <person name="Land M."/>
            <person name="Hauser L."/>
            <person name="Kyrpides N."/>
            <person name="Ivanova N."/>
            <person name="Pagani I."/>
            <person name="Hagen A."/>
            <person name="Katz L."/>
            <person name="Fiedler H.-P."/>
            <person name="Keasling J."/>
            <person name="Fortman J."/>
            <person name="Woyke T."/>
        </authorList>
    </citation>
    <scope>NUCLEOTIDE SEQUENCE [LARGE SCALE GENOMIC DNA]</scope>
    <source>
        <strain evidence="1">Tu 4113</strain>
    </source>
</reference>
<gene>
    <name evidence="1" type="ORF">Strvi_5990</name>
</gene>
<dbReference type="AlphaFoldDB" id="G2PGB2"/>
<dbReference type="eggNOG" id="COG3385">
    <property type="taxonomic scope" value="Bacteria"/>
</dbReference>
<evidence type="ECO:0000313" key="2">
    <source>
        <dbReference type="Proteomes" id="UP000008703"/>
    </source>
</evidence>
<protein>
    <submittedName>
        <fullName evidence="1">IS4 family transposase</fullName>
    </submittedName>
</protein>
<evidence type="ECO:0000313" key="1">
    <source>
        <dbReference type="EMBL" id="AEM85491.1"/>
    </source>
</evidence>
<organism evidence="1 2">
    <name type="scientific">Streptomyces violaceusniger (strain Tu 4113)</name>
    <dbReference type="NCBI Taxonomy" id="653045"/>
    <lineage>
        <taxon>Bacteria</taxon>
        <taxon>Bacillati</taxon>
        <taxon>Actinomycetota</taxon>
        <taxon>Actinomycetes</taxon>
        <taxon>Kitasatosporales</taxon>
        <taxon>Streptomycetaceae</taxon>
        <taxon>Streptomyces</taxon>
        <taxon>Streptomyces violaceusniger group</taxon>
    </lineage>
</organism>
<sequence>MVPVRIDLARSAGTDFEQIVLTLRLSLAELGRPLPAFDIALRRYCLRRAMVDATESAPGTDPDRASFTVALQAARDQVITAVGVLPADETADTAGVLARAVLTALLPRRRPRMSARRVKCPMSRYPLSPTESRPLNSKTITHLAINIHRPHDTHSAPGDGGPAPQVPSAALARTGTKDRTLQLLRTDPHRTWRVREIANALQYPNFHSLCAQLSRWAREGLLHKPDHGTYTLAASWIHHDRPQPPAPTSLTNPHGA</sequence>
<dbReference type="KEGG" id="svl:Strvi_5990"/>